<dbReference type="HOGENOM" id="CLU_382519_0_0_7"/>
<evidence type="ECO:0000256" key="2">
    <source>
        <dbReference type="SAM" id="SignalP"/>
    </source>
</evidence>
<feature type="signal peptide" evidence="2">
    <location>
        <begin position="1"/>
        <end position="24"/>
    </location>
</feature>
<keyword evidence="4" id="KW-1185">Reference proteome</keyword>
<evidence type="ECO:0008006" key="5">
    <source>
        <dbReference type="Google" id="ProtNLM"/>
    </source>
</evidence>
<feature type="compositionally biased region" description="Basic and acidic residues" evidence="1">
    <location>
        <begin position="67"/>
        <end position="76"/>
    </location>
</feature>
<dbReference type="EMBL" id="HG793133">
    <property type="protein sequence ID" value="CDK30687.1"/>
    <property type="molecule type" value="Genomic_DNA"/>
</dbReference>
<protein>
    <recommendedName>
        <fullName evidence="5">Capsule assembly Wzi family protein</fullName>
    </recommendedName>
</protein>
<dbReference type="Proteomes" id="UP000018769">
    <property type="component" value="Chromosome I"/>
</dbReference>
<name>V6DGF8_9BACT</name>
<dbReference type="STRING" id="673862.BABL1_gene_327"/>
<dbReference type="RefSeq" id="WP_023792220.1">
    <property type="nucleotide sequence ID" value="NC_023003.1"/>
</dbReference>
<dbReference type="OrthoDB" id="9841352at2"/>
<evidence type="ECO:0000313" key="4">
    <source>
        <dbReference type="Proteomes" id="UP000018769"/>
    </source>
</evidence>
<dbReference type="AlphaFoldDB" id="V6DGF8"/>
<keyword evidence="2" id="KW-0732">Signal</keyword>
<organism evidence="3 4">
    <name type="scientific">Candidatus Babela massiliensis</name>
    <dbReference type="NCBI Taxonomy" id="673862"/>
    <lineage>
        <taxon>Bacteria</taxon>
        <taxon>Candidatus Babelota</taxon>
        <taxon>Candidatus Babeliae</taxon>
        <taxon>Candidatus Babeliales</taxon>
        <taxon>Candidatus Babeliaceae</taxon>
        <taxon>Candidatus Babela</taxon>
    </lineage>
</organism>
<feature type="region of interest" description="Disordered" evidence="1">
    <location>
        <begin position="45"/>
        <end position="76"/>
    </location>
</feature>
<gene>
    <name evidence="3" type="ORF">BABL1_gene_327</name>
</gene>
<feature type="chain" id="PRO_5004746122" description="Capsule assembly Wzi family protein" evidence="2">
    <location>
        <begin position="25"/>
        <end position="723"/>
    </location>
</feature>
<reference evidence="3 4" key="1">
    <citation type="journal article" date="2015" name="Biol. Direct">
        <title>Babela massiliensis, a representative of a widespread bacterial phylum with unusual adaptations to parasitism in amoebae.</title>
        <authorList>
            <person name="Pagnier I."/>
            <person name="Yutin N."/>
            <person name="Croce O."/>
            <person name="Makarova K.S."/>
            <person name="Wolf Y.I."/>
            <person name="Benamar S."/>
            <person name="Raoult D."/>
            <person name="Koonin E.V."/>
            <person name="La Scola B."/>
        </authorList>
    </citation>
    <scope>NUCLEOTIDE SEQUENCE [LARGE SCALE GENOMIC DNA]</scope>
    <source>
        <strain evidence="4">BABL1</strain>
    </source>
</reference>
<sequence>MSLKMFFNKTLMLPLILLSMFYYSCSMTEVDQTVEENINQEAEQNIKNKTEDSSKHINQKSVSANPEKIETSSEKKDLKEDNPIVIPKKLPMVFPLGTESEIRAWTKLRLPEFFYGKNLRFINNDNPTDRVFYFRHVIDLNLEYKFINKDKNYDIVFAKANIRDKGVWGDPESIAFVTANTIKLLDSVVGDHSHAIPRHIFWMRELWLELALNDILSIPFANKHTLTLGLFPFELGRGIALGAAYAVDPTDLGFYAEAQVDQYAPGAKLSGNFENQSLLYDLYAAILNNRSATFSQTNENIRGQEFGHRNDQARGFGVVNYLVAGRLKWFPFKRPNCTMYFEPYALYNHNPEQRLEFISDATINVITLGLAGDSEVGNFEWGFDTAFNLGNQIVKGFDSNIIKLESRDGVVTQVNTKVRQLLPGQPLPDCAKAPTACKKIPLAIYSPENQEVIEISEQSGGQNCKIIGQNRFGTLVNDCTRFVNPYVNHLKGYMGVFDISYYLCKPELKVSGAVGFASGGPDPNKDLEKFGDCQKNSDYLGFIGLQEVYSGTRVKSAFLLNGPARIPRLLPFPSQDARHPYPTSISRFTNIVFTGTSLDWRPKFSIHKWSFNPNLLFYWQEHETRIYNKHAREFCKLDCASNYLGSEFNIFIESQLVDGLKFFAVSAVYFPGQHYKDIKGIPLSRSQQIYLDNKDKSGIVNSRIPVTGHDIAYFSNVGLEYKF</sequence>
<evidence type="ECO:0000313" key="3">
    <source>
        <dbReference type="EMBL" id="CDK30687.1"/>
    </source>
</evidence>
<dbReference type="KEGG" id="dpb:BABL1_gene_327"/>
<feature type="compositionally biased region" description="Basic and acidic residues" evidence="1">
    <location>
        <begin position="45"/>
        <end position="55"/>
    </location>
</feature>
<accession>V6DGF8</accession>
<dbReference type="eggNOG" id="ENOG5033SPN">
    <property type="taxonomic scope" value="Bacteria"/>
</dbReference>
<evidence type="ECO:0000256" key="1">
    <source>
        <dbReference type="SAM" id="MobiDB-lite"/>
    </source>
</evidence>
<proteinExistence type="predicted"/>